<dbReference type="Proteomes" id="UP000008825">
    <property type="component" value="Chromosome"/>
</dbReference>
<dbReference type="GO" id="GO:0010181">
    <property type="term" value="F:FMN binding"/>
    <property type="evidence" value="ECO:0007669"/>
    <property type="project" value="UniProtKB-UniRule"/>
</dbReference>
<dbReference type="InterPro" id="IPR035929">
    <property type="entry name" value="CoaB-like_sf"/>
</dbReference>
<dbReference type="InterPro" id="IPR036551">
    <property type="entry name" value="Flavin_trans-like"/>
</dbReference>
<dbReference type="Pfam" id="PF04127">
    <property type="entry name" value="DFP"/>
    <property type="match status" value="1"/>
</dbReference>
<dbReference type="Pfam" id="PF02441">
    <property type="entry name" value="Flavoprotein"/>
    <property type="match status" value="1"/>
</dbReference>
<keyword evidence="3" id="KW-0511">Multifunctional enzyme</keyword>
<evidence type="ECO:0000256" key="4">
    <source>
        <dbReference type="RuleBase" id="RU364078"/>
    </source>
</evidence>
<comment type="function">
    <text evidence="4">Catalyzes two steps in the biosynthesis of coenzyme A. In the first step cysteine is conjugated to 4'-phosphopantothenate to form 4-phosphopantothenoylcysteine, in the latter compound is decarboxylated to form 4'-phosphopantotheine.</text>
</comment>
<name>B5E9E3_CITBB</name>
<dbReference type="AlphaFoldDB" id="B5E9E3"/>
<dbReference type="PANTHER" id="PTHR14359">
    <property type="entry name" value="HOMO-OLIGOMERIC FLAVIN CONTAINING CYS DECARBOXYLASE FAMILY"/>
    <property type="match status" value="1"/>
</dbReference>
<dbReference type="UniPathway" id="UPA00241">
    <property type="reaction ID" value="UER00353"/>
</dbReference>
<dbReference type="OrthoDB" id="9802554at2"/>
<keyword evidence="2 3" id="KW-0456">Lyase</keyword>
<organism evidence="7 8">
    <name type="scientific">Citrifermentans bemidjiense (strain ATCC BAA-1014 / DSM 16622 / JCM 12645 / Bem)</name>
    <name type="common">Geobacter bemidjiensis</name>
    <dbReference type="NCBI Taxonomy" id="404380"/>
    <lineage>
        <taxon>Bacteria</taxon>
        <taxon>Pseudomonadati</taxon>
        <taxon>Thermodesulfobacteriota</taxon>
        <taxon>Desulfuromonadia</taxon>
        <taxon>Geobacterales</taxon>
        <taxon>Geobacteraceae</taxon>
        <taxon>Citrifermentans</taxon>
    </lineage>
</organism>
<comment type="pathway">
    <text evidence="3 4">Cofactor biosynthesis; coenzyme A biosynthesis; CoA from (R)-pantothenate: step 2/5.</text>
</comment>
<reference evidence="7 8" key="2">
    <citation type="journal article" date="2010" name="BMC Genomics">
        <title>The genome of Geobacter bemidjiensis, exemplar for the subsurface clade of Geobacter species that predominate in Fe(III)-reducing subsurface environments.</title>
        <authorList>
            <person name="Aklujkar M."/>
            <person name="Young N.D."/>
            <person name="Holmes D."/>
            <person name="Chavan M."/>
            <person name="Risso C."/>
            <person name="Kiss H.E."/>
            <person name="Han C.S."/>
            <person name="Land M.L."/>
            <person name="Lovley D.R."/>
        </authorList>
    </citation>
    <scope>NUCLEOTIDE SEQUENCE [LARGE SCALE GENOMIC DNA]</scope>
    <source>
        <strain evidence="8">ATCC BAA-1014 / DSM 16622 / JCM 12645 / Bem</strain>
    </source>
</reference>
<evidence type="ECO:0000259" key="5">
    <source>
        <dbReference type="Pfam" id="PF02441"/>
    </source>
</evidence>
<dbReference type="GO" id="GO:0004633">
    <property type="term" value="F:phosphopantothenoylcysteine decarboxylase activity"/>
    <property type="evidence" value="ECO:0007669"/>
    <property type="project" value="UniProtKB-UniRule"/>
</dbReference>
<comment type="function">
    <text evidence="3">Catalyzes two sequential steps in the biosynthesis of coenzyme A. In the first step cysteine is conjugated to 4'-phosphopantothenate to form 4-phosphopantothenoylcysteine. In the second step the latter compound is decarboxylated to form 4'-phosphopantotheine.</text>
</comment>
<reference evidence="7 8" key="1">
    <citation type="submission" date="2008-07" db="EMBL/GenBank/DDBJ databases">
        <title>Complete sequence of Geobacter bemidjiensis BEM.</title>
        <authorList>
            <consortium name="US DOE Joint Genome Institute"/>
            <person name="Lucas S."/>
            <person name="Copeland A."/>
            <person name="Lapidus A."/>
            <person name="Glavina del Rio T."/>
            <person name="Dalin E."/>
            <person name="Tice H."/>
            <person name="Bruce D."/>
            <person name="Goodwin L."/>
            <person name="Pitluck S."/>
            <person name="Kiss H."/>
            <person name="Brettin T."/>
            <person name="Detter J.C."/>
            <person name="Han C."/>
            <person name="Kuske C.R."/>
            <person name="Schmutz J."/>
            <person name="Larimer F."/>
            <person name="Land M."/>
            <person name="Hauser L."/>
            <person name="Kyrpides N."/>
            <person name="Lykidis A."/>
            <person name="Lovley D."/>
            <person name="Richardson P."/>
        </authorList>
    </citation>
    <scope>NUCLEOTIDE SEQUENCE [LARGE SCALE GENOMIC DNA]</scope>
    <source>
        <strain evidence="8">ATCC BAA-1014 / DSM 16622 / JCM 12645 / Bem</strain>
    </source>
</reference>
<evidence type="ECO:0000256" key="3">
    <source>
        <dbReference type="HAMAP-Rule" id="MF_02225"/>
    </source>
</evidence>
<feature type="region of interest" description="Phosphopantothenoylcysteine decarboxylase" evidence="3">
    <location>
        <begin position="1"/>
        <end position="188"/>
    </location>
</feature>
<feature type="binding site" evidence="3">
    <location>
        <position position="335"/>
    </location>
    <ligand>
        <name>CTP</name>
        <dbReference type="ChEBI" id="CHEBI:37563"/>
    </ligand>
</feature>
<feature type="binding site" evidence="3">
    <location>
        <position position="277"/>
    </location>
    <ligand>
        <name>CTP</name>
        <dbReference type="ChEBI" id="CHEBI:37563"/>
    </ligand>
</feature>
<gene>
    <name evidence="3 7" type="primary">coaBC</name>
    <name evidence="7" type="ordered locus">Gbem_1667</name>
</gene>
<keyword evidence="3" id="KW-0460">Magnesium</keyword>
<sequence>MLKGKEIVLGVTGGIAVYKAVELLRLLVKAGATVHVVMTQAAKQFVTPLTFQTLSGNPVHSELFNLISEQEIGHISLAERADLFIVAPATANCIGKLACGIADDLLTTTVMATKAPVLIAPAMNVNMYQNPIYRENEERLKKHGYLFVAPVCGMLACGYEGEGKLQAPEVILAEAVAALTPKRLAGERILVTAGPTLEEIDPVRFISNHSSGKMGYAIARQAQLKGAEVTLVTGPTALAAPHGVKVIRVQSAAEMRDAVMGLLERTDIVIKAAAVADYRPKSRSGEKMKKSAAALSIELEKNPDILAEIGGMKGERLLVGFAAETQELVKNATAKLNAKNLDLVVANDVSQEGAGFNVDTNIAKLLYRDGRVEALPMMGKEELAGEILERVELLRGEGAGKAEKPGSPSAR</sequence>
<dbReference type="HOGENOM" id="CLU_033319_0_1_7"/>
<feature type="binding site" evidence="3">
    <location>
        <position position="339"/>
    </location>
    <ligand>
        <name>CTP</name>
        <dbReference type="ChEBI" id="CHEBI:37563"/>
    </ligand>
</feature>
<dbReference type="EC" id="4.1.1.36" evidence="3"/>
<comment type="catalytic activity">
    <reaction evidence="3 4">
        <text>N-[(R)-4-phosphopantothenoyl]-L-cysteine + H(+) = (R)-4'-phosphopantetheine + CO2</text>
        <dbReference type="Rhea" id="RHEA:16793"/>
        <dbReference type="ChEBI" id="CHEBI:15378"/>
        <dbReference type="ChEBI" id="CHEBI:16526"/>
        <dbReference type="ChEBI" id="CHEBI:59458"/>
        <dbReference type="ChEBI" id="CHEBI:61723"/>
        <dbReference type="EC" id="4.1.1.36"/>
    </reaction>
</comment>
<feature type="domain" description="DNA/pantothenate metabolism flavoprotein C-terminal" evidence="6">
    <location>
        <begin position="184"/>
        <end position="392"/>
    </location>
</feature>
<dbReference type="GO" id="GO:0015937">
    <property type="term" value="P:coenzyme A biosynthetic process"/>
    <property type="evidence" value="ECO:0007669"/>
    <property type="project" value="UniProtKB-UniRule"/>
</dbReference>
<evidence type="ECO:0000256" key="2">
    <source>
        <dbReference type="ARBA" id="ARBA00023239"/>
    </source>
</evidence>
<dbReference type="GO" id="GO:0015941">
    <property type="term" value="P:pantothenate catabolic process"/>
    <property type="evidence" value="ECO:0007669"/>
    <property type="project" value="InterPro"/>
</dbReference>
<dbReference type="GO" id="GO:0046872">
    <property type="term" value="F:metal ion binding"/>
    <property type="evidence" value="ECO:0007669"/>
    <property type="project" value="UniProtKB-KW"/>
</dbReference>
<evidence type="ECO:0000259" key="6">
    <source>
        <dbReference type="Pfam" id="PF04127"/>
    </source>
</evidence>
<comment type="cofactor">
    <cofactor evidence="3">
        <name>Mg(2+)</name>
        <dbReference type="ChEBI" id="CHEBI:18420"/>
    </cofactor>
</comment>
<keyword evidence="3 4" id="KW-0288">FMN</keyword>
<dbReference type="InterPro" id="IPR005252">
    <property type="entry name" value="CoaBC"/>
</dbReference>
<dbReference type="RefSeq" id="WP_012530102.1">
    <property type="nucleotide sequence ID" value="NC_011146.1"/>
</dbReference>
<dbReference type="STRING" id="404380.Gbem_1667"/>
<comment type="similarity">
    <text evidence="3 4">In the C-terminal section; belongs to the PPC synthetase family.</text>
</comment>
<comment type="caution">
    <text evidence="3">Lacks conserved residue(s) required for the propagation of feature annotation.</text>
</comment>
<dbReference type="GO" id="GO:0071513">
    <property type="term" value="C:phosphopantothenoylcysteine decarboxylase complex"/>
    <property type="evidence" value="ECO:0007669"/>
    <property type="project" value="TreeGrafter"/>
</dbReference>
<feature type="domain" description="Flavoprotein" evidence="5">
    <location>
        <begin position="5"/>
        <end position="163"/>
    </location>
</feature>
<keyword evidence="3 4" id="KW-0436">Ligase</keyword>
<feature type="binding site" evidence="3">
    <location>
        <position position="287"/>
    </location>
    <ligand>
        <name>CTP</name>
        <dbReference type="ChEBI" id="CHEBI:37563"/>
    </ligand>
</feature>
<comment type="similarity">
    <text evidence="3 4">In the N-terminal section; belongs to the HFCD (homo-oligomeric flavin containing Cys decarboxylase) superfamily.</text>
</comment>
<dbReference type="eggNOG" id="COG0452">
    <property type="taxonomic scope" value="Bacteria"/>
</dbReference>
<comment type="catalytic activity">
    <reaction evidence="3 4">
        <text>(R)-4'-phosphopantothenate + L-cysteine + CTP = N-[(R)-4-phosphopantothenoyl]-L-cysteine + CMP + diphosphate + H(+)</text>
        <dbReference type="Rhea" id="RHEA:19397"/>
        <dbReference type="ChEBI" id="CHEBI:10986"/>
        <dbReference type="ChEBI" id="CHEBI:15378"/>
        <dbReference type="ChEBI" id="CHEBI:33019"/>
        <dbReference type="ChEBI" id="CHEBI:35235"/>
        <dbReference type="ChEBI" id="CHEBI:37563"/>
        <dbReference type="ChEBI" id="CHEBI:59458"/>
        <dbReference type="ChEBI" id="CHEBI:60377"/>
        <dbReference type="EC" id="6.3.2.5"/>
    </reaction>
</comment>
<dbReference type="InterPro" id="IPR007085">
    <property type="entry name" value="DNA/pantothenate-metab_flavo_C"/>
</dbReference>
<feature type="binding site" evidence="3">
    <location>
        <position position="321"/>
    </location>
    <ligand>
        <name>CTP</name>
        <dbReference type="ChEBI" id="CHEBI:37563"/>
    </ligand>
</feature>
<evidence type="ECO:0000256" key="1">
    <source>
        <dbReference type="ARBA" id="ARBA00022793"/>
    </source>
</evidence>
<accession>B5E9E3</accession>
<evidence type="ECO:0000313" key="8">
    <source>
        <dbReference type="Proteomes" id="UP000008825"/>
    </source>
</evidence>
<feature type="active site" description="Proton donor" evidence="3">
    <location>
        <position position="157"/>
    </location>
</feature>
<feature type="region of interest" description="Phosphopantothenate--cysteine ligase" evidence="3">
    <location>
        <begin position="189"/>
        <end position="411"/>
    </location>
</feature>
<evidence type="ECO:0000313" key="7">
    <source>
        <dbReference type="EMBL" id="ACH38685.1"/>
    </source>
</evidence>
<dbReference type="InterPro" id="IPR003382">
    <property type="entry name" value="Flavoprotein"/>
</dbReference>
<comment type="pathway">
    <text evidence="3 4">Cofactor biosynthesis; coenzyme A biosynthesis; CoA from (R)-pantothenate: step 3/5.</text>
</comment>
<dbReference type="Gene3D" id="3.40.50.10300">
    <property type="entry name" value="CoaB-like"/>
    <property type="match status" value="1"/>
</dbReference>
<proteinExistence type="inferred from homology"/>
<dbReference type="Gene3D" id="3.40.50.1950">
    <property type="entry name" value="Flavin prenyltransferase-like"/>
    <property type="match status" value="1"/>
</dbReference>
<dbReference type="SUPFAM" id="SSF102645">
    <property type="entry name" value="CoaB-like"/>
    <property type="match status" value="1"/>
</dbReference>
<keyword evidence="3 4" id="KW-0285">Flavoprotein</keyword>
<dbReference type="EMBL" id="CP001124">
    <property type="protein sequence ID" value="ACH38685.1"/>
    <property type="molecule type" value="Genomic_DNA"/>
</dbReference>
<dbReference type="SUPFAM" id="SSF52507">
    <property type="entry name" value="Homo-oligomeric flavin-containing Cys decarboxylases, HFCD"/>
    <property type="match status" value="1"/>
</dbReference>
<dbReference type="HAMAP" id="MF_02225">
    <property type="entry name" value="CoaBC"/>
    <property type="match status" value="1"/>
</dbReference>
<protein>
    <recommendedName>
        <fullName evidence="3">Coenzyme A biosynthesis bifunctional protein CoaBC</fullName>
    </recommendedName>
    <alternativeName>
        <fullName evidence="3">DNA/pantothenate metabolism flavoprotein</fullName>
    </alternativeName>
    <alternativeName>
        <fullName evidence="3">Phosphopantothenoylcysteine synthetase/decarboxylase</fullName>
        <shortName evidence="3">PPCS-PPCDC</shortName>
    </alternativeName>
    <domain>
        <recommendedName>
            <fullName evidence="3">Phosphopantothenoylcysteine decarboxylase</fullName>
            <shortName evidence="3">PPC decarboxylase</shortName>
            <shortName evidence="3">PPC-DC</shortName>
            <ecNumber evidence="3">4.1.1.36</ecNumber>
        </recommendedName>
        <alternativeName>
            <fullName evidence="3">CoaC</fullName>
        </alternativeName>
    </domain>
    <domain>
        <recommendedName>
            <fullName evidence="3">Phosphopantothenate--cysteine ligase</fullName>
            <ecNumber evidence="3">6.3.2.5</ecNumber>
        </recommendedName>
        <alternativeName>
            <fullName evidence="3">CoaB</fullName>
        </alternativeName>
        <alternativeName>
            <fullName evidence="3">Phosphopantothenoylcysteine synthetase</fullName>
            <shortName evidence="3">PPC synthetase</shortName>
            <shortName evidence="3">PPC-S</shortName>
        </alternativeName>
    </domain>
</protein>
<keyword evidence="8" id="KW-1185">Reference proteome</keyword>
<comment type="cofactor">
    <cofactor evidence="3">
        <name>FMN</name>
        <dbReference type="ChEBI" id="CHEBI:58210"/>
    </cofactor>
    <text evidence="3">Binds 1 FMN per subunit.</text>
</comment>
<dbReference type="EC" id="6.3.2.5" evidence="3"/>
<feature type="binding site" evidence="3">
    <location>
        <begin position="303"/>
        <end position="306"/>
    </location>
    <ligand>
        <name>CTP</name>
        <dbReference type="ChEBI" id="CHEBI:37563"/>
    </ligand>
</feature>
<dbReference type="PANTHER" id="PTHR14359:SF6">
    <property type="entry name" value="PHOSPHOPANTOTHENOYLCYSTEINE DECARBOXYLASE"/>
    <property type="match status" value="1"/>
</dbReference>
<dbReference type="KEGG" id="gbm:Gbem_1667"/>
<dbReference type="NCBIfam" id="TIGR00521">
    <property type="entry name" value="coaBC_dfp"/>
    <property type="match status" value="1"/>
</dbReference>
<keyword evidence="1 3" id="KW-0210">Decarboxylase</keyword>
<keyword evidence="3" id="KW-0479">Metal-binding</keyword>
<dbReference type="GO" id="GO:0004632">
    <property type="term" value="F:phosphopantothenate--cysteine ligase activity"/>
    <property type="evidence" value="ECO:0007669"/>
    <property type="project" value="UniProtKB-UniRule"/>
</dbReference>